<feature type="non-terminal residue" evidence="6">
    <location>
        <position position="1"/>
    </location>
</feature>
<name>A0A7C3CNT4_9BACT</name>
<dbReference type="GO" id="GO:0003746">
    <property type="term" value="F:translation elongation factor activity"/>
    <property type="evidence" value="ECO:0007669"/>
    <property type="project" value="UniProtKB-KW"/>
</dbReference>
<dbReference type="InterPro" id="IPR009001">
    <property type="entry name" value="Transl_elong_EF1A/Init_IF2_C"/>
</dbReference>
<evidence type="ECO:0000256" key="1">
    <source>
        <dbReference type="ARBA" id="ARBA00022741"/>
    </source>
</evidence>
<evidence type="ECO:0000256" key="3">
    <source>
        <dbReference type="ARBA" id="ARBA00022917"/>
    </source>
</evidence>
<feature type="domain" description="Translation elongation factor EFTu/EF1A C-terminal" evidence="5">
    <location>
        <begin position="1"/>
        <end position="40"/>
    </location>
</feature>
<dbReference type="GO" id="GO:0005525">
    <property type="term" value="F:GTP binding"/>
    <property type="evidence" value="ECO:0007669"/>
    <property type="project" value="UniProtKB-KW"/>
</dbReference>
<dbReference type="Proteomes" id="UP000886043">
    <property type="component" value="Unassembled WGS sequence"/>
</dbReference>
<sequence length="42" mass="4493">PGDNVELEVELIKPVAMEEGLRFAIREGGRTVGAGVVTKILE</sequence>
<proteinExistence type="predicted"/>
<keyword evidence="2 6" id="KW-0251">Elongation factor</keyword>
<keyword evidence="4" id="KW-0342">GTP-binding</keyword>
<dbReference type="Pfam" id="PF03143">
    <property type="entry name" value="GTP_EFTU_D3"/>
    <property type="match status" value="1"/>
</dbReference>
<protein>
    <submittedName>
        <fullName evidence="6">Elongation factor Tu</fullName>
    </submittedName>
</protein>
<dbReference type="AlphaFoldDB" id="A0A7C3CNT4"/>
<gene>
    <name evidence="6" type="primary">tuf</name>
    <name evidence="6" type="ORF">ENJ40_01445</name>
</gene>
<evidence type="ECO:0000256" key="4">
    <source>
        <dbReference type="ARBA" id="ARBA00023134"/>
    </source>
</evidence>
<evidence type="ECO:0000256" key="2">
    <source>
        <dbReference type="ARBA" id="ARBA00022768"/>
    </source>
</evidence>
<reference evidence="6" key="1">
    <citation type="journal article" date="2020" name="mSystems">
        <title>Genome- and Community-Level Interaction Insights into Carbon Utilization and Element Cycling Functions of Hydrothermarchaeota in Hydrothermal Sediment.</title>
        <authorList>
            <person name="Zhou Z."/>
            <person name="Liu Y."/>
            <person name="Xu W."/>
            <person name="Pan J."/>
            <person name="Luo Z.H."/>
            <person name="Li M."/>
        </authorList>
    </citation>
    <scope>NUCLEOTIDE SEQUENCE [LARGE SCALE GENOMIC DNA]</scope>
    <source>
        <strain evidence="6">HyVt-483</strain>
    </source>
</reference>
<dbReference type="EMBL" id="DRMH01000014">
    <property type="protein sequence ID" value="HFC97109.1"/>
    <property type="molecule type" value="Genomic_DNA"/>
</dbReference>
<keyword evidence="3" id="KW-0648">Protein biosynthesis</keyword>
<dbReference type="InterPro" id="IPR004160">
    <property type="entry name" value="Transl_elong_EFTu/EF1A_C"/>
</dbReference>
<evidence type="ECO:0000313" key="6">
    <source>
        <dbReference type="EMBL" id="HFC97109.1"/>
    </source>
</evidence>
<dbReference type="Gene3D" id="2.40.30.10">
    <property type="entry name" value="Translation factors"/>
    <property type="match status" value="1"/>
</dbReference>
<keyword evidence="1" id="KW-0547">Nucleotide-binding</keyword>
<dbReference type="SUPFAM" id="SSF50465">
    <property type="entry name" value="EF-Tu/eEF-1alpha/eIF2-gamma C-terminal domain"/>
    <property type="match status" value="1"/>
</dbReference>
<evidence type="ECO:0000259" key="5">
    <source>
        <dbReference type="Pfam" id="PF03143"/>
    </source>
</evidence>
<comment type="caution">
    <text evidence="6">The sequence shown here is derived from an EMBL/GenBank/DDBJ whole genome shotgun (WGS) entry which is preliminary data.</text>
</comment>
<organism evidence="6">
    <name type="scientific">Thermosulfurimonas dismutans</name>
    <dbReference type="NCBI Taxonomy" id="999894"/>
    <lineage>
        <taxon>Bacteria</taxon>
        <taxon>Pseudomonadati</taxon>
        <taxon>Thermodesulfobacteriota</taxon>
        <taxon>Thermodesulfobacteria</taxon>
        <taxon>Thermodesulfobacteriales</taxon>
        <taxon>Thermodesulfobacteriaceae</taxon>
        <taxon>Thermosulfurimonas</taxon>
    </lineage>
</organism>
<accession>A0A7C3CNT4</accession>